<organism evidence="3 4">
    <name type="scientific">Corynebacterium occultum</name>
    <dbReference type="NCBI Taxonomy" id="2675219"/>
    <lineage>
        <taxon>Bacteria</taxon>
        <taxon>Bacillati</taxon>
        <taxon>Actinomycetota</taxon>
        <taxon>Actinomycetes</taxon>
        <taxon>Mycobacteriales</taxon>
        <taxon>Corynebacteriaceae</taxon>
        <taxon>Corynebacterium</taxon>
    </lineage>
</organism>
<dbReference type="InterPro" id="IPR032576">
    <property type="entry name" value="DUF4921"/>
</dbReference>
<feature type="compositionally biased region" description="Basic and acidic residues" evidence="1">
    <location>
        <begin position="34"/>
        <end position="46"/>
    </location>
</feature>
<feature type="domain" description="DUF4921" evidence="2">
    <location>
        <begin position="4"/>
        <end position="425"/>
    </location>
</feature>
<proteinExistence type="predicted"/>
<dbReference type="Pfam" id="PF16268">
    <property type="entry name" value="DUF4921"/>
    <property type="match status" value="1"/>
</dbReference>
<dbReference type="KEGG" id="cok:COCCU_09085"/>
<protein>
    <recommendedName>
        <fullName evidence="2">DUF4921 domain-containing protein</fullName>
    </recommendedName>
</protein>
<accession>A0A6B8W5A7</accession>
<gene>
    <name evidence="3" type="ORF">COCCU_09085</name>
</gene>
<dbReference type="InterPro" id="IPR036265">
    <property type="entry name" value="HIT-like_sf"/>
</dbReference>
<evidence type="ECO:0000259" key="2">
    <source>
        <dbReference type="Pfam" id="PF16268"/>
    </source>
</evidence>
<name>A0A6B8W5A7_9CORY</name>
<dbReference type="AlphaFoldDB" id="A0A6B8W5A7"/>
<sequence length="430" mass="48471">MTTLADGTIKQVSPFSGTEVWTVPGRGNRPLSSPKEKPRQLEESEHTGTCNFCESTPLATPPEKARMVRTTEGGEIKRGLLPGELADHPAEFRRVPNLFEIVSYEYWALNFGYTMDAENTERQRHYLADEAGRQHVINIVQTWLKASGQEEDLPEEELLQLGNRYFGGGHDVIIARRHYESDATDSSQLASSGTLSVAEHRAFIEFTIDAIADLYRHNRYARYVVAFQNWLRPAGASFDHLHKQVVAIDEHGTRAEQEIIRLRANPNLYNEWGVDYANRQNLVIAANEQAILIAGLGHRYPTLELYSRSETCEPWLQSTPEVHAMSDLLHAAHAATGADVACNEEWQHRSPGLDLPMPWRINLKWRVSTLAGFEGSTSIFVNTLSPANIRNRMVTALRRLREEGSIAEDIQIGAECEIPPNSLKYHPLVR</sequence>
<evidence type="ECO:0000256" key="1">
    <source>
        <dbReference type="SAM" id="MobiDB-lite"/>
    </source>
</evidence>
<evidence type="ECO:0000313" key="3">
    <source>
        <dbReference type="EMBL" id="QGU07741.1"/>
    </source>
</evidence>
<dbReference type="Proteomes" id="UP000424462">
    <property type="component" value="Chromosome"/>
</dbReference>
<reference evidence="3 4" key="1">
    <citation type="submission" date="2019-11" db="EMBL/GenBank/DDBJ databases">
        <title>Complete genome sequence of Corynebacterium kalinowskii 1959, a novel Corynebacterium species isolated from soil of a small paddock in Vilsendorf, Germany.</title>
        <authorList>
            <person name="Schaffert L."/>
            <person name="Ruwe M."/>
            <person name="Milse J."/>
            <person name="Hanuschka K."/>
            <person name="Ortseifen V."/>
            <person name="Droste J."/>
            <person name="Brandt D."/>
            <person name="Schlueter L."/>
            <person name="Kutter Y."/>
            <person name="Vinke S."/>
            <person name="Viehoefer P."/>
            <person name="Jacob L."/>
            <person name="Luebke N.-C."/>
            <person name="Schulte-Berndt E."/>
            <person name="Hain C."/>
            <person name="Linder M."/>
            <person name="Schmidt P."/>
            <person name="Wollenschlaeger L."/>
            <person name="Luttermann T."/>
            <person name="Thieme E."/>
            <person name="Hassa J."/>
            <person name="Haak M."/>
            <person name="Wittchen M."/>
            <person name="Mentz A."/>
            <person name="Persicke M."/>
            <person name="Busche T."/>
            <person name="Ruckert C."/>
        </authorList>
    </citation>
    <scope>NUCLEOTIDE SEQUENCE [LARGE SCALE GENOMIC DNA]</scope>
    <source>
        <strain evidence="3 4">2039</strain>
    </source>
</reference>
<dbReference type="EMBL" id="CP046455">
    <property type="protein sequence ID" value="QGU07741.1"/>
    <property type="molecule type" value="Genomic_DNA"/>
</dbReference>
<dbReference type="Gene3D" id="3.30.428.10">
    <property type="entry name" value="HIT-like"/>
    <property type="match status" value="1"/>
</dbReference>
<feature type="region of interest" description="Disordered" evidence="1">
    <location>
        <begin position="16"/>
        <end position="48"/>
    </location>
</feature>
<dbReference type="SUPFAM" id="SSF54197">
    <property type="entry name" value="HIT-like"/>
    <property type="match status" value="1"/>
</dbReference>
<evidence type="ECO:0000313" key="4">
    <source>
        <dbReference type="Proteomes" id="UP000424462"/>
    </source>
</evidence>
<keyword evidence="4" id="KW-1185">Reference proteome</keyword>